<protein>
    <submittedName>
        <fullName evidence="2">Rpn family recombination-promoting nuclease/putative transposase</fullName>
    </submittedName>
</protein>
<dbReference type="PANTHER" id="PTHR34611:SF2">
    <property type="entry name" value="INACTIVE RECOMBINATION-PROMOTING NUCLEASE-LIKE PROTEIN RPNE-RELATED"/>
    <property type="match status" value="1"/>
</dbReference>
<dbReference type="Pfam" id="PF04754">
    <property type="entry name" value="Transposase_31"/>
    <property type="match status" value="1"/>
</dbReference>
<dbReference type="PANTHER" id="PTHR34611">
    <property type="match status" value="1"/>
</dbReference>
<keyword evidence="3" id="KW-1185">Reference proteome</keyword>
<gene>
    <name evidence="2" type="ORF">J8C05_14600</name>
</gene>
<organism evidence="2 3">
    <name type="scientific">Chloracidobacterium sp. N</name>
    <dbReference type="NCBI Taxonomy" id="2821540"/>
    <lineage>
        <taxon>Bacteria</taxon>
        <taxon>Pseudomonadati</taxon>
        <taxon>Acidobacteriota</taxon>
        <taxon>Terriglobia</taxon>
        <taxon>Terriglobales</taxon>
        <taxon>Acidobacteriaceae</taxon>
        <taxon>Chloracidobacterium</taxon>
        <taxon>Chloracidobacterium aggregatum</taxon>
    </lineage>
</organism>
<dbReference type="InterPro" id="IPR051699">
    <property type="entry name" value="Rpn/YhgA-like_nuclease"/>
</dbReference>
<accession>A0ABX8B6N1</accession>
<evidence type="ECO:0000259" key="1">
    <source>
        <dbReference type="Pfam" id="PF04754"/>
    </source>
</evidence>
<proteinExistence type="predicted"/>
<dbReference type="RefSeq" id="WP_211423481.1">
    <property type="nucleotide sequence ID" value="NZ_CP072643.1"/>
</dbReference>
<reference evidence="2 3" key="1">
    <citation type="submission" date="2021-03" db="EMBL/GenBank/DDBJ databases">
        <title>Genomic and phenotypic characterization of Chloracidobacterium isolates provides evidence for multiple species.</title>
        <authorList>
            <person name="Saini M.K."/>
            <person name="Costas A.M.G."/>
            <person name="Tank M."/>
            <person name="Bryant D.A."/>
        </authorList>
    </citation>
    <scope>NUCLEOTIDE SEQUENCE [LARGE SCALE GENOMIC DNA]</scope>
    <source>
        <strain evidence="2 3">N</strain>
    </source>
</reference>
<name>A0ABX8B6N1_9BACT</name>
<sequence length="348" mass="39038">MTDAPFHDTGYKALFSLPELVQQLIEGFVTPDIAQLLDFSTLELVAGSFVTPAMQSREEDVVWRVKMADTMLYLYLLLEFQSTPDAAMPVRMVQYVAALYDSLIKEKRVDPRRLPPVLPVVLYNGERRWRVATDVGEAIECPPVLRAYQPRLRYYLLDEGAYGDHELAGVRNVVAGIFALENAEGKEEALAVVGRISEALRGMPGRERIDRVLTQWVKRYLQRVHPGAMMGVEESLETGEGTMLATNVQKWAEALLREGVQQGLQEGMQQGLQQGLQEGMQQGLQQGMHRGQHEGKLWALRQLLRVRFPDADLMPYQSRLDAATDAELEHLLTKAATAATLDAVFATE</sequence>
<dbReference type="Proteomes" id="UP000677668">
    <property type="component" value="Chromosome 2"/>
</dbReference>
<evidence type="ECO:0000313" key="2">
    <source>
        <dbReference type="EMBL" id="QUV95246.1"/>
    </source>
</evidence>
<evidence type="ECO:0000313" key="3">
    <source>
        <dbReference type="Proteomes" id="UP000677668"/>
    </source>
</evidence>
<dbReference type="EMBL" id="CP072643">
    <property type="protein sequence ID" value="QUV95246.1"/>
    <property type="molecule type" value="Genomic_DNA"/>
</dbReference>
<dbReference type="InterPro" id="IPR006842">
    <property type="entry name" value="Transposase_31"/>
</dbReference>
<feature type="domain" description="Transposase (putative) YhgA-like" evidence="1">
    <location>
        <begin position="7"/>
        <end position="200"/>
    </location>
</feature>